<dbReference type="RefSeq" id="WP_229685468.1">
    <property type="nucleotide sequence ID" value="NZ_BMNW01000019.1"/>
</dbReference>
<dbReference type="CDD" id="cd05233">
    <property type="entry name" value="SDR_c"/>
    <property type="match status" value="1"/>
</dbReference>
<dbReference type="Pfam" id="PF13561">
    <property type="entry name" value="adh_short_C2"/>
    <property type="match status" value="1"/>
</dbReference>
<gene>
    <name evidence="3" type="ORF">GCM10009425_46630</name>
</gene>
<name>A0ABQ2H313_9PSED</name>
<evidence type="ECO:0000313" key="4">
    <source>
        <dbReference type="Proteomes" id="UP000616499"/>
    </source>
</evidence>
<dbReference type="PANTHER" id="PTHR24321:SF8">
    <property type="entry name" value="ESTRADIOL 17-BETA-DEHYDROGENASE 8-RELATED"/>
    <property type="match status" value="1"/>
</dbReference>
<dbReference type="Gene3D" id="3.40.50.720">
    <property type="entry name" value="NAD(P)-binding Rossmann-like Domain"/>
    <property type="match status" value="1"/>
</dbReference>
<comment type="caution">
    <text evidence="3">The sequence shown here is derived from an EMBL/GenBank/DDBJ whole genome shotgun (WGS) entry which is preliminary data.</text>
</comment>
<evidence type="ECO:0000256" key="2">
    <source>
        <dbReference type="ARBA" id="ARBA00023002"/>
    </source>
</evidence>
<dbReference type="PRINTS" id="PR00081">
    <property type="entry name" value="GDHRDH"/>
</dbReference>
<comment type="similarity">
    <text evidence="1">Belongs to the short-chain dehydrogenases/reductases (SDR) family.</text>
</comment>
<dbReference type="InterPro" id="IPR036291">
    <property type="entry name" value="NAD(P)-bd_dom_sf"/>
</dbReference>
<reference evidence="4" key="1">
    <citation type="journal article" date="2019" name="Int. J. Syst. Evol. Microbiol.">
        <title>The Global Catalogue of Microorganisms (GCM) 10K type strain sequencing project: providing services to taxonomists for standard genome sequencing and annotation.</title>
        <authorList>
            <consortium name="The Broad Institute Genomics Platform"/>
            <consortium name="The Broad Institute Genome Sequencing Center for Infectious Disease"/>
            <person name="Wu L."/>
            <person name="Ma J."/>
        </authorList>
    </citation>
    <scope>NUCLEOTIDE SEQUENCE [LARGE SCALE GENOMIC DNA]</scope>
    <source>
        <strain evidence="4">JCM 13501</strain>
    </source>
</reference>
<dbReference type="InterPro" id="IPR002347">
    <property type="entry name" value="SDR_fam"/>
</dbReference>
<organism evidence="3 4">
    <name type="scientific">Pseudomonas asuensis</name>
    <dbReference type="NCBI Taxonomy" id="1825787"/>
    <lineage>
        <taxon>Bacteria</taxon>
        <taxon>Pseudomonadati</taxon>
        <taxon>Pseudomonadota</taxon>
        <taxon>Gammaproteobacteria</taxon>
        <taxon>Pseudomonadales</taxon>
        <taxon>Pseudomonadaceae</taxon>
        <taxon>Pseudomonas</taxon>
    </lineage>
</organism>
<protein>
    <recommendedName>
        <fullName evidence="5">SDR family oxidoreductase</fullName>
    </recommendedName>
</protein>
<evidence type="ECO:0000313" key="3">
    <source>
        <dbReference type="EMBL" id="GGM30680.1"/>
    </source>
</evidence>
<dbReference type="PROSITE" id="PS00061">
    <property type="entry name" value="ADH_SHORT"/>
    <property type="match status" value="1"/>
</dbReference>
<accession>A0ABQ2H313</accession>
<dbReference type="Proteomes" id="UP000616499">
    <property type="component" value="Unassembled WGS sequence"/>
</dbReference>
<keyword evidence="4" id="KW-1185">Reference proteome</keyword>
<keyword evidence="2" id="KW-0560">Oxidoreductase</keyword>
<proteinExistence type="inferred from homology"/>
<dbReference type="PANTHER" id="PTHR24321">
    <property type="entry name" value="DEHYDROGENASES, SHORT CHAIN"/>
    <property type="match status" value="1"/>
</dbReference>
<evidence type="ECO:0008006" key="5">
    <source>
        <dbReference type="Google" id="ProtNLM"/>
    </source>
</evidence>
<evidence type="ECO:0000256" key="1">
    <source>
        <dbReference type="ARBA" id="ARBA00006484"/>
    </source>
</evidence>
<dbReference type="EMBL" id="BMNW01000019">
    <property type="protein sequence ID" value="GGM30680.1"/>
    <property type="molecule type" value="Genomic_DNA"/>
</dbReference>
<dbReference type="SUPFAM" id="SSF51735">
    <property type="entry name" value="NAD(P)-binding Rossmann-fold domains"/>
    <property type="match status" value="1"/>
</dbReference>
<sequence length="251" mass="26709">MQPSRKGYAFVSGGSKGIGLAIVEALTAKDYYVITCGRSRSTWQGCIEANPTLSEAVDFQEVDLSRPGSVDLLFDYIRTTYKSIHLAVNNASPALESGGDFESLENSQLLSTLLSDLWVPALCLKHELGLMTSGGAIVNISSVNGIRPTPGAAAYSAAKHGLEGLTRSVAAEAIAKGVRINAVAPGVTWTPRWEARVNQGKVDRKEIEKVVPIQRFAKPDEIAAAALWLLSNEASYVVGHTLIVDGGLSLN</sequence>
<dbReference type="PRINTS" id="PR00080">
    <property type="entry name" value="SDRFAMILY"/>
</dbReference>
<dbReference type="InterPro" id="IPR020904">
    <property type="entry name" value="Sc_DH/Rdtase_CS"/>
</dbReference>